<reference evidence="1 2" key="1">
    <citation type="journal article" date="2014" name="PLoS ONE">
        <title>Global Analysis of Gene Expression Profiles in Physic Nut (Jatropha curcas L.) Seedlings Exposed to Salt Stress.</title>
        <authorList>
            <person name="Zhang L."/>
            <person name="Zhang C."/>
            <person name="Wu P."/>
            <person name="Chen Y."/>
            <person name="Li M."/>
            <person name="Jiang H."/>
            <person name="Wu G."/>
        </authorList>
    </citation>
    <scope>NUCLEOTIDE SEQUENCE [LARGE SCALE GENOMIC DNA]</scope>
    <source>
        <strain evidence="2">cv. GZQX0401</strain>
        <tissue evidence="1">Young leaves</tissue>
    </source>
</reference>
<accession>A0A067KUG4</accession>
<protein>
    <submittedName>
        <fullName evidence="1">Uncharacterized protein</fullName>
    </submittedName>
</protein>
<keyword evidence="2" id="KW-1185">Reference proteome</keyword>
<organism evidence="1 2">
    <name type="scientific">Jatropha curcas</name>
    <name type="common">Barbados nut</name>
    <dbReference type="NCBI Taxonomy" id="180498"/>
    <lineage>
        <taxon>Eukaryota</taxon>
        <taxon>Viridiplantae</taxon>
        <taxon>Streptophyta</taxon>
        <taxon>Embryophyta</taxon>
        <taxon>Tracheophyta</taxon>
        <taxon>Spermatophyta</taxon>
        <taxon>Magnoliopsida</taxon>
        <taxon>eudicotyledons</taxon>
        <taxon>Gunneridae</taxon>
        <taxon>Pentapetalae</taxon>
        <taxon>rosids</taxon>
        <taxon>fabids</taxon>
        <taxon>Malpighiales</taxon>
        <taxon>Euphorbiaceae</taxon>
        <taxon>Crotonoideae</taxon>
        <taxon>Jatropheae</taxon>
        <taxon>Jatropha</taxon>
    </lineage>
</organism>
<dbReference type="OrthoDB" id="850831at2759"/>
<proteinExistence type="predicted"/>
<name>A0A067KUG4_JATCU</name>
<dbReference type="Proteomes" id="UP000027138">
    <property type="component" value="Unassembled WGS sequence"/>
</dbReference>
<dbReference type="PANTHER" id="PTHR35121:SF4">
    <property type="entry name" value="SWIM-TYPE DOMAIN-CONTAINING PROTEIN"/>
    <property type="match status" value="1"/>
</dbReference>
<gene>
    <name evidence="1" type="ORF">JCGZ_03971</name>
</gene>
<dbReference type="PANTHER" id="PTHR35121">
    <property type="entry name" value="HOMEODOMAIN PROTEIN 8, PUTATIVE-RELATED"/>
    <property type="match status" value="1"/>
</dbReference>
<sequence>MATGAADIFLQCAFDGSRPYHRDCKCALHKLQDLCPNACSLHRTMSFPKKQPWKDCSLFLCFKASGASWD</sequence>
<dbReference type="AlphaFoldDB" id="A0A067KUG4"/>
<evidence type="ECO:0000313" key="1">
    <source>
        <dbReference type="EMBL" id="KDP38618.1"/>
    </source>
</evidence>
<evidence type="ECO:0000313" key="2">
    <source>
        <dbReference type="Proteomes" id="UP000027138"/>
    </source>
</evidence>
<dbReference type="EMBL" id="KK914358">
    <property type="protein sequence ID" value="KDP38618.1"/>
    <property type="molecule type" value="Genomic_DNA"/>
</dbReference>